<proteinExistence type="predicted"/>
<evidence type="ECO:0000313" key="2">
    <source>
        <dbReference type="EMBL" id="GBR74367.1"/>
    </source>
</evidence>
<protein>
    <submittedName>
        <fullName evidence="2">Peptidase M15</fullName>
    </submittedName>
</protein>
<keyword evidence="3" id="KW-1185">Reference proteome</keyword>
<gene>
    <name evidence="2" type="ORF">NO1_1556</name>
</gene>
<evidence type="ECO:0000313" key="3">
    <source>
        <dbReference type="Proteomes" id="UP000269352"/>
    </source>
</evidence>
<dbReference type="InterPro" id="IPR013230">
    <property type="entry name" value="Peptidase_M15A_C"/>
</dbReference>
<dbReference type="EMBL" id="BGZN01000042">
    <property type="protein sequence ID" value="GBR74367.1"/>
    <property type="molecule type" value="Genomic_DNA"/>
</dbReference>
<dbReference type="SUPFAM" id="SSF55166">
    <property type="entry name" value="Hedgehog/DD-peptidase"/>
    <property type="match status" value="1"/>
</dbReference>
<dbReference type="InterPro" id="IPR009045">
    <property type="entry name" value="Zn_M74/Hedgehog-like"/>
</dbReference>
<dbReference type="Pfam" id="PF08291">
    <property type="entry name" value="Peptidase_M15_3"/>
    <property type="match status" value="1"/>
</dbReference>
<dbReference type="AlphaFoldDB" id="A0A388TCK7"/>
<name>A0A388TCK7_TERA1</name>
<reference evidence="2 3" key="1">
    <citation type="journal article" date="2019" name="ISME J.">
        <title>Genome analyses of uncultured TG2/ZB3 bacteria in 'Margulisbacteria' specifically attached to ectosymbiotic spirochetes of protists in the termite gut.</title>
        <authorList>
            <person name="Utami Y.D."/>
            <person name="Kuwahara H."/>
            <person name="Igai K."/>
            <person name="Murakami T."/>
            <person name="Sugaya K."/>
            <person name="Morikawa T."/>
            <person name="Nagura Y."/>
            <person name="Yuki M."/>
            <person name="Deevong P."/>
            <person name="Inoue T."/>
            <person name="Kihara K."/>
            <person name="Lo N."/>
            <person name="Yamada A."/>
            <person name="Ohkuma M."/>
            <person name="Hongoh Y."/>
        </authorList>
    </citation>
    <scope>NUCLEOTIDE SEQUENCE [LARGE SCALE GENOMIC DNA]</scope>
    <source>
        <strain evidence="2">NkOx7-01</strain>
    </source>
</reference>
<sequence length="166" mass="19110">MGNLSEHFDSKMFVCRCGKCQEEVKISLTLVGILEDVWAKFKQPLTVKRAYVCDNIELEEPGPKRNYHGIGKALDISAADENFLPEIFRYLETFPEITGLGYDPERKYIHLDLREKELGKWLYQRNVEKELTPELRAQYGLGDEVAADRSEKSLSLELPPEARFAI</sequence>
<accession>A0A388TCK7</accession>
<evidence type="ECO:0000259" key="1">
    <source>
        <dbReference type="Pfam" id="PF08291"/>
    </source>
</evidence>
<dbReference type="Proteomes" id="UP000269352">
    <property type="component" value="Unassembled WGS sequence"/>
</dbReference>
<dbReference type="Gene3D" id="3.30.1380.10">
    <property type="match status" value="1"/>
</dbReference>
<feature type="domain" description="Peptidase M15A C-terminal" evidence="1">
    <location>
        <begin position="7"/>
        <end position="112"/>
    </location>
</feature>
<comment type="caution">
    <text evidence="2">The sequence shown here is derived from an EMBL/GenBank/DDBJ whole genome shotgun (WGS) entry which is preliminary data.</text>
</comment>
<organism evidence="2 3">
    <name type="scientific">Termititenax aidoneus</name>
    <dbReference type="NCBI Taxonomy" id="2218524"/>
    <lineage>
        <taxon>Bacteria</taxon>
        <taxon>Bacillati</taxon>
        <taxon>Candidatus Margulisiibacteriota</taxon>
        <taxon>Candidatus Termititenacia</taxon>
        <taxon>Candidatus Termititenacales</taxon>
        <taxon>Candidatus Termititenacaceae</taxon>
        <taxon>Candidatus Termititenax</taxon>
    </lineage>
</organism>